<dbReference type="Proteomes" id="UP000007752">
    <property type="component" value="Chromosome 1"/>
</dbReference>
<dbReference type="SUPFAM" id="SSF56672">
    <property type="entry name" value="DNA/RNA polymerases"/>
    <property type="match status" value="1"/>
</dbReference>
<feature type="domain" description="Reverse transcriptase" evidence="1">
    <location>
        <begin position="1"/>
        <end position="276"/>
    </location>
</feature>
<dbReference type="AlphaFoldDB" id="B9EX92"/>
<name>B9EX92_ORYSJ</name>
<accession>B9EX92</accession>
<gene>
    <name evidence="2" type="ORF">OsJ_02026</name>
</gene>
<dbReference type="Pfam" id="PF00078">
    <property type="entry name" value="RVT_1"/>
    <property type="match status" value="1"/>
</dbReference>
<evidence type="ECO:0000259" key="1">
    <source>
        <dbReference type="PROSITE" id="PS50878"/>
    </source>
</evidence>
<organism evidence="2">
    <name type="scientific">Oryza sativa subsp. japonica</name>
    <name type="common">Rice</name>
    <dbReference type="NCBI Taxonomy" id="39947"/>
    <lineage>
        <taxon>Eukaryota</taxon>
        <taxon>Viridiplantae</taxon>
        <taxon>Streptophyta</taxon>
        <taxon>Embryophyta</taxon>
        <taxon>Tracheophyta</taxon>
        <taxon>Spermatophyta</taxon>
        <taxon>Magnoliopsida</taxon>
        <taxon>Liliopsida</taxon>
        <taxon>Poales</taxon>
        <taxon>Poaceae</taxon>
        <taxon>BOP clade</taxon>
        <taxon>Oryzoideae</taxon>
        <taxon>Oryzeae</taxon>
        <taxon>Oryzinae</taxon>
        <taxon>Oryza</taxon>
        <taxon>Oryza sativa</taxon>
    </lineage>
</organism>
<reference evidence="2" key="2">
    <citation type="submission" date="2008-12" db="EMBL/GenBank/DDBJ databases">
        <title>Improved gene annotation of the rice (Oryza sativa) genomes.</title>
        <authorList>
            <person name="Wang J."/>
            <person name="Li R."/>
            <person name="Fan W."/>
            <person name="Huang Q."/>
            <person name="Zhang J."/>
            <person name="Zhou Y."/>
            <person name="Hu Y."/>
            <person name="Zi S."/>
            <person name="Li J."/>
            <person name="Ni P."/>
            <person name="Zheng H."/>
            <person name="Zhang Y."/>
            <person name="Zhao M."/>
            <person name="Hao Q."/>
            <person name="McDermott J."/>
            <person name="Samudrala R."/>
            <person name="Kristiansen K."/>
            <person name="Wong G.K.-S."/>
        </authorList>
    </citation>
    <scope>NUCLEOTIDE SEQUENCE</scope>
</reference>
<dbReference type="InterPro" id="IPR043502">
    <property type="entry name" value="DNA/RNA_pol_sf"/>
</dbReference>
<dbReference type="PANTHER" id="PTHR33116">
    <property type="entry name" value="REVERSE TRANSCRIPTASE ZINC-BINDING DOMAIN-CONTAINING PROTEIN-RELATED-RELATED"/>
    <property type="match status" value="1"/>
</dbReference>
<dbReference type="CDD" id="cd01650">
    <property type="entry name" value="RT_nLTR_like"/>
    <property type="match status" value="1"/>
</dbReference>
<evidence type="ECO:0000313" key="2">
    <source>
        <dbReference type="EMBL" id="EEE54705.1"/>
    </source>
</evidence>
<reference evidence="2" key="1">
    <citation type="journal article" date="2005" name="PLoS Biol.">
        <title>The genomes of Oryza sativa: a history of duplications.</title>
        <authorList>
            <person name="Yu J."/>
            <person name="Wang J."/>
            <person name="Lin W."/>
            <person name="Li S."/>
            <person name="Li H."/>
            <person name="Zhou J."/>
            <person name="Ni P."/>
            <person name="Dong W."/>
            <person name="Hu S."/>
            <person name="Zeng C."/>
            <person name="Zhang J."/>
            <person name="Zhang Y."/>
            <person name="Li R."/>
            <person name="Xu Z."/>
            <person name="Li S."/>
            <person name="Li X."/>
            <person name="Zheng H."/>
            <person name="Cong L."/>
            <person name="Lin L."/>
            <person name="Yin J."/>
            <person name="Geng J."/>
            <person name="Li G."/>
            <person name="Shi J."/>
            <person name="Liu J."/>
            <person name="Lv H."/>
            <person name="Li J."/>
            <person name="Wang J."/>
            <person name="Deng Y."/>
            <person name="Ran L."/>
            <person name="Shi X."/>
            <person name="Wang X."/>
            <person name="Wu Q."/>
            <person name="Li C."/>
            <person name="Ren X."/>
            <person name="Wang J."/>
            <person name="Wang X."/>
            <person name="Li D."/>
            <person name="Liu D."/>
            <person name="Zhang X."/>
            <person name="Ji Z."/>
            <person name="Zhao W."/>
            <person name="Sun Y."/>
            <person name="Zhang Z."/>
            <person name="Bao J."/>
            <person name="Han Y."/>
            <person name="Dong L."/>
            <person name="Ji J."/>
            <person name="Chen P."/>
            <person name="Wu S."/>
            <person name="Liu J."/>
            <person name="Xiao Y."/>
            <person name="Bu D."/>
            <person name="Tan J."/>
            <person name="Yang L."/>
            <person name="Ye C."/>
            <person name="Zhang J."/>
            <person name="Xu J."/>
            <person name="Zhou Y."/>
            <person name="Yu Y."/>
            <person name="Zhang B."/>
            <person name="Zhuang S."/>
            <person name="Wei H."/>
            <person name="Liu B."/>
            <person name="Lei M."/>
            <person name="Yu H."/>
            <person name="Li Y."/>
            <person name="Xu H."/>
            <person name="Wei S."/>
            <person name="He X."/>
            <person name="Fang L."/>
            <person name="Zhang Z."/>
            <person name="Zhang Y."/>
            <person name="Huang X."/>
            <person name="Su Z."/>
            <person name="Tong W."/>
            <person name="Li J."/>
            <person name="Tong Z."/>
            <person name="Li S."/>
            <person name="Ye J."/>
            <person name="Wang L."/>
            <person name="Fang L."/>
            <person name="Lei T."/>
            <person name="Chen C."/>
            <person name="Chen H."/>
            <person name="Xu Z."/>
            <person name="Li H."/>
            <person name="Huang H."/>
            <person name="Zhang F."/>
            <person name="Xu H."/>
            <person name="Li N."/>
            <person name="Zhao C."/>
            <person name="Li S."/>
            <person name="Dong L."/>
            <person name="Huang Y."/>
            <person name="Li L."/>
            <person name="Xi Y."/>
            <person name="Qi Q."/>
            <person name="Li W."/>
            <person name="Zhang B."/>
            <person name="Hu W."/>
            <person name="Zhang Y."/>
            <person name="Tian X."/>
            <person name="Jiao Y."/>
            <person name="Liang X."/>
            <person name="Jin J."/>
            <person name="Gao L."/>
            <person name="Zheng W."/>
            <person name="Hao B."/>
            <person name="Liu S."/>
            <person name="Wang W."/>
            <person name="Yuan L."/>
            <person name="Cao M."/>
            <person name="McDermott J."/>
            <person name="Samudrala R."/>
            <person name="Wang J."/>
            <person name="Wong G.K."/>
            <person name="Yang H."/>
        </authorList>
    </citation>
    <scope>NUCLEOTIDE SEQUENCE [LARGE SCALE GENOMIC DNA]</scope>
</reference>
<dbReference type="PROSITE" id="PS50878">
    <property type="entry name" value="RT_POL"/>
    <property type="match status" value="1"/>
</dbReference>
<dbReference type="PANTHER" id="PTHR33116:SF86">
    <property type="entry name" value="REVERSE TRANSCRIPTASE DOMAIN-CONTAINING PROTEIN"/>
    <property type="match status" value="1"/>
</dbReference>
<dbReference type="EMBL" id="CM000138">
    <property type="protein sequence ID" value="EEE54705.1"/>
    <property type="molecule type" value="Genomic_DNA"/>
</dbReference>
<dbReference type="InterPro" id="IPR000477">
    <property type="entry name" value="RT_dom"/>
</dbReference>
<protein>
    <recommendedName>
        <fullName evidence="1">Reverse transcriptase domain-containing protein</fullName>
    </recommendedName>
</protein>
<sequence>MPDEVNNTSIVLIPKVKQPENLKEFRPISLCNVIYKVISKCLVNRLRPLLSDIISSTQSAFIPERMITDNVLIAFESIHAIQRNNSPDNSFCAYKLDLSKAYDRVDWDFLERALLKVGFCRQWVDWIMECVTTVKFSVNFNGSLLEAFSPTRGLRQGDPLSPYLFLFVAEGLSSVLNREVEAGRLTELKVCRRSPGISHLLFADDSLLFFRACLQQATVVQNALTCFQACTGQLLSPGKCSLLVGRSCPDATVEVVKEILQVETPAFESKYLGLPTPEGRMHAGRFKPTEERLAKRMDSWAEKHMSSGAKDVLIKSVVQAIPTYLMGVFKLPASTCEAYTMMIRDFWWGMGGLGFRDMKLFNQALLARQAWRLIQFPDSLCVWVLKAKYFPNCELVDAVFPAEVSPTWKGIEHGLQLLKTGLIWRIGDGTKDEDFLAWHYEKSGIFSVRSAYRLAWLNKFHPDGEGSSREADSDRSIWRRIWSTPVPPKPRALRETLRASWRLPDERSLSKLGPGWLLGGLDKLSEKERAQFLLVLWRAWYLRNDCVFGSGQATVKGSTAFLLNLWDSLCPSSSAMQENEKGKTVSEGRQSDVNGCRERTQVAGVWQAPAMGWVKINVDYVPQTSTGSVGIVIRNSEGNVLLTS</sequence>
<proteinExistence type="predicted"/>